<evidence type="ECO:0000256" key="3">
    <source>
        <dbReference type="ARBA" id="ARBA00023034"/>
    </source>
</evidence>
<keyword evidence="7" id="KW-1185">Reference proteome</keyword>
<comment type="caution">
    <text evidence="6">The sequence shown here is derived from an EMBL/GenBank/DDBJ whole genome shotgun (WGS) entry which is preliminary data.</text>
</comment>
<dbReference type="CDD" id="cd03571">
    <property type="entry name" value="ENTH"/>
    <property type="match status" value="1"/>
</dbReference>
<evidence type="ECO:0000256" key="2">
    <source>
        <dbReference type="ARBA" id="ARBA00004555"/>
    </source>
</evidence>
<gene>
    <name evidence="6" type="ORF">KP509_19G058900</name>
</gene>
<evidence type="ECO:0000256" key="4">
    <source>
        <dbReference type="ARBA" id="ARBA00023329"/>
    </source>
</evidence>
<dbReference type="InterPro" id="IPR013809">
    <property type="entry name" value="ENTH"/>
</dbReference>
<organism evidence="6 7">
    <name type="scientific">Ceratopteris richardii</name>
    <name type="common">Triangle waterfern</name>
    <dbReference type="NCBI Taxonomy" id="49495"/>
    <lineage>
        <taxon>Eukaryota</taxon>
        <taxon>Viridiplantae</taxon>
        <taxon>Streptophyta</taxon>
        <taxon>Embryophyta</taxon>
        <taxon>Tracheophyta</taxon>
        <taxon>Polypodiopsida</taxon>
        <taxon>Polypodiidae</taxon>
        <taxon>Polypodiales</taxon>
        <taxon>Pteridineae</taxon>
        <taxon>Pteridaceae</taxon>
        <taxon>Parkerioideae</taxon>
        <taxon>Ceratopteris</taxon>
    </lineage>
</organism>
<dbReference type="GO" id="GO:0005768">
    <property type="term" value="C:endosome"/>
    <property type="evidence" value="ECO:0007669"/>
    <property type="project" value="TreeGrafter"/>
</dbReference>
<sequence length="70" mass="8375">MADIAQATRNYNDYQMIMSIIWKRINDTGRNWRHVYKALTLLEFLVGHGSKRVIDEVREHAYQLQTLAYF</sequence>
<evidence type="ECO:0000313" key="7">
    <source>
        <dbReference type="Proteomes" id="UP000825935"/>
    </source>
</evidence>
<dbReference type="Pfam" id="PF01417">
    <property type="entry name" value="ENTH"/>
    <property type="match status" value="1"/>
</dbReference>
<name>A0A8T2SPA0_CERRI</name>
<evidence type="ECO:0000259" key="5">
    <source>
        <dbReference type="PROSITE" id="PS50942"/>
    </source>
</evidence>
<dbReference type="AlphaFoldDB" id="A0A8T2SPA0"/>
<accession>A0A8T2SPA0</accession>
<evidence type="ECO:0000256" key="1">
    <source>
        <dbReference type="ARBA" id="ARBA00004132"/>
    </source>
</evidence>
<proteinExistence type="predicted"/>
<dbReference type="PANTHER" id="PTHR12276">
    <property type="entry name" value="EPSIN/ENT-RELATED"/>
    <property type="match status" value="1"/>
</dbReference>
<reference evidence="6" key="1">
    <citation type="submission" date="2021-08" db="EMBL/GenBank/DDBJ databases">
        <title>WGS assembly of Ceratopteris richardii.</title>
        <authorList>
            <person name="Marchant D.B."/>
            <person name="Chen G."/>
            <person name="Jenkins J."/>
            <person name="Shu S."/>
            <person name="Leebens-Mack J."/>
            <person name="Grimwood J."/>
            <person name="Schmutz J."/>
            <person name="Soltis P."/>
            <person name="Soltis D."/>
            <person name="Chen Z.-H."/>
        </authorList>
    </citation>
    <scope>NUCLEOTIDE SEQUENCE</scope>
    <source>
        <strain evidence="6">Whitten #5841</strain>
        <tissue evidence="6">Leaf</tissue>
    </source>
</reference>
<dbReference type="SMART" id="SM00273">
    <property type="entry name" value="ENTH"/>
    <property type="match status" value="1"/>
</dbReference>
<dbReference type="Gene3D" id="1.25.40.90">
    <property type="match status" value="1"/>
</dbReference>
<dbReference type="GO" id="GO:0005543">
    <property type="term" value="F:phospholipid binding"/>
    <property type="evidence" value="ECO:0007669"/>
    <property type="project" value="TreeGrafter"/>
</dbReference>
<keyword evidence="3" id="KW-0333">Golgi apparatus</keyword>
<dbReference type="OrthoDB" id="4033880at2759"/>
<protein>
    <recommendedName>
        <fullName evidence="5">ENTH domain-containing protein</fullName>
    </recommendedName>
</protein>
<evidence type="ECO:0000313" key="6">
    <source>
        <dbReference type="EMBL" id="KAH7352694.1"/>
    </source>
</evidence>
<dbReference type="PANTHER" id="PTHR12276:SF45">
    <property type="entry name" value="CLATHRIN INTERACTOR 1"/>
    <property type="match status" value="1"/>
</dbReference>
<keyword evidence="4" id="KW-0968">Cytoplasmic vesicle</keyword>
<comment type="subcellular location">
    <subcellularLocation>
        <location evidence="1">Cytoplasmic vesicle</location>
        <location evidence="1">Clathrin-coated vesicle</location>
    </subcellularLocation>
    <subcellularLocation>
        <location evidence="2">Golgi apparatus</location>
    </subcellularLocation>
</comment>
<dbReference type="GO" id="GO:0030125">
    <property type="term" value="C:clathrin vesicle coat"/>
    <property type="evidence" value="ECO:0007669"/>
    <property type="project" value="TreeGrafter"/>
</dbReference>
<dbReference type="Proteomes" id="UP000825935">
    <property type="component" value="Chromosome 19"/>
</dbReference>
<dbReference type="PROSITE" id="PS50942">
    <property type="entry name" value="ENTH"/>
    <property type="match status" value="1"/>
</dbReference>
<dbReference type="GO" id="GO:0006897">
    <property type="term" value="P:endocytosis"/>
    <property type="evidence" value="ECO:0007669"/>
    <property type="project" value="TreeGrafter"/>
</dbReference>
<dbReference type="GO" id="GO:0030276">
    <property type="term" value="F:clathrin binding"/>
    <property type="evidence" value="ECO:0007669"/>
    <property type="project" value="TreeGrafter"/>
</dbReference>
<dbReference type="GO" id="GO:0005794">
    <property type="term" value="C:Golgi apparatus"/>
    <property type="evidence" value="ECO:0007669"/>
    <property type="project" value="UniProtKB-SubCell"/>
</dbReference>
<feature type="domain" description="ENTH" evidence="5">
    <location>
        <begin position="1"/>
        <end position="70"/>
    </location>
</feature>
<dbReference type="EMBL" id="CM035424">
    <property type="protein sequence ID" value="KAH7352694.1"/>
    <property type="molecule type" value="Genomic_DNA"/>
</dbReference>
<dbReference type="InterPro" id="IPR008942">
    <property type="entry name" value="ENTH_VHS"/>
</dbReference>
<dbReference type="SUPFAM" id="SSF48464">
    <property type="entry name" value="ENTH/VHS domain"/>
    <property type="match status" value="1"/>
</dbReference>
<dbReference type="GO" id="GO:0005886">
    <property type="term" value="C:plasma membrane"/>
    <property type="evidence" value="ECO:0007669"/>
    <property type="project" value="TreeGrafter"/>
</dbReference>